<dbReference type="HOGENOM" id="CLU_150646_12_0_6"/>
<dbReference type="InterPro" id="IPR007167">
    <property type="entry name" value="Fe-transptr_FeoA-like"/>
</dbReference>
<dbReference type="Proteomes" id="UP000183794">
    <property type="component" value="Unassembled WGS sequence"/>
</dbReference>
<dbReference type="RefSeq" id="WP_045110073.1">
    <property type="nucleotide sequence ID" value="NZ_CAWQZC010000054.1"/>
</dbReference>
<gene>
    <name evidence="3" type="ORF">MT2528_4393</name>
    <name evidence="4" type="ORF">NVI5450_4306</name>
</gene>
<dbReference type="Proteomes" id="UP000182660">
    <property type="component" value="Unassembled WGS sequence"/>
</dbReference>
<accession>A0A090ICU4</accession>
<evidence type="ECO:0000313" key="3">
    <source>
        <dbReference type="EMBL" id="SGZ02433.1"/>
    </source>
</evidence>
<keyword evidence="1" id="KW-0408">Iron</keyword>
<dbReference type="GeneID" id="61295097"/>
<reference evidence="3 5" key="2">
    <citation type="submission" date="2016-11" db="EMBL/GenBank/DDBJ databases">
        <authorList>
            <person name="Klemetsen T."/>
        </authorList>
    </citation>
    <scope>NUCLEOTIDE SEQUENCE [LARGE SCALE GENOMIC DNA]</scope>
    <source>
        <strain evidence="3">MT 2528</strain>
    </source>
</reference>
<name>A0A090ICU4_9GAMM</name>
<feature type="domain" description="Ferrous iron transporter FeoA-like" evidence="2">
    <location>
        <begin position="1"/>
        <end position="74"/>
    </location>
</feature>
<dbReference type="AlphaFoldDB" id="A0A090ICU4"/>
<sequence>MKLALLNDGVAAKITDMSGLPADTRKKLMVIGVLPNTQVTLIRRAPMGDPLQISVRGVSVAIRKQLAQQIEVEVA</sequence>
<dbReference type="GO" id="GO:0046914">
    <property type="term" value="F:transition metal ion binding"/>
    <property type="evidence" value="ECO:0007669"/>
    <property type="project" value="InterPro"/>
</dbReference>
<proteinExistence type="predicted"/>
<evidence type="ECO:0000313" key="6">
    <source>
        <dbReference type="Proteomes" id="UP000183794"/>
    </source>
</evidence>
<dbReference type="PATRIC" id="fig|80854.5.peg.1915"/>
<dbReference type="KEGG" id="mvs:MVIS_1799"/>
<dbReference type="InterPro" id="IPR052713">
    <property type="entry name" value="FeoA"/>
</dbReference>
<dbReference type="PANTHER" id="PTHR42954:SF2">
    <property type="entry name" value="FE(2+) TRANSPORT PROTEIN A"/>
    <property type="match status" value="1"/>
</dbReference>
<dbReference type="InterPro" id="IPR008988">
    <property type="entry name" value="Transcriptional_repressor_C"/>
</dbReference>
<dbReference type="SUPFAM" id="SSF50037">
    <property type="entry name" value="C-terminal domain of transcriptional repressors"/>
    <property type="match status" value="1"/>
</dbReference>
<dbReference type="Pfam" id="PF04023">
    <property type="entry name" value="FeoA"/>
    <property type="match status" value="1"/>
</dbReference>
<organism evidence="4 6">
    <name type="scientific">Moritella viscosa</name>
    <dbReference type="NCBI Taxonomy" id="80854"/>
    <lineage>
        <taxon>Bacteria</taxon>
        <taxon>Pseudomonadati</taxon>
        <taxon>Pseudomonadota</taxon>
        <taxon>Gammaproteobacteria</taxon>
        <taxon>Alteromonadales</taxon>
        <taxon>Moritellaceae</taxon>
        <taxon>Moritella</taxon>
    </lineage>
</organism>
<evidence type="ECO:0000256" key="1">
    <source>
        <dbReference type="ARBA" id="ARBA00023004"/>
    </source>
</evidence>
<dbReference type="OrthoDB" id="9811076at2"/>
<reference evidence="4 6" key="1">
    <citation type="submission" date="2016-11" db="EMBL/GenBank/DDBJ databases">
        <authorList>
            <person name="Jaros S."/>
            <person name="Januszkiewicz K."/>
            <person name="Wedrychowicz H."/>
        </authorList>
    </citation>
    <scope>NUCLEOTIDE SEQUENCE [LARGE SCALE GENOMIC DNA]</scope>
    <source>
        <strain evidence="4">NVI 5450</strain>
    </source>
</reference>
<evidence type="ECO:0000259" key="2">
    <source>
        <dbReference type="SMART" id="SM00899"/>
    </source>
</evidence>
<dbReference type="EMBL" id="FPLJ01000132">
    <property type="protein sequence ID" value="SGZ02433.1"/>
    <property type="molecule type" value="Genomic_DNA"/>
</dbReference>
<dbReference type="PANTHER" id="PTHR42954">
    <property type="entry name" value="FE(2+) TRANSPORT PROTEIN A"/>
    <property type="match status" value="1"/>
</dbReference>
<dbReference type="EMBL" id="FPLD01000129">
    <property type="protein sequence ID" value="SGZ16382.1"/>
    <property type="molecule type" value="Genomic_DNA"/>
</dbReference>
<dbReference type="STRING" id="80854.MVIS_1799"/>
<dbReference type="InterPro" id="IPR038157">
    <property type="entry name" value="FeoA_core_dom"/>
</dbReference>
<dbReference type="SMART" id="SM00899">
    <property type="entry name" value="FeoA"/>
    <property type="match status" value="1"/>
</dbReference>
<protein>
    <submittedName>
        <fullName evidence="4">Ferrous iron transport protein A</fullName>
    </submittedName>
</protein>
<evidence type="ECO:0000313" key="5">
    <source>
        <dbReference type="Proteomes" id="UP000182660"/>
    </source>
</evidence>
<keyword evidence="5" id="KW-1185">Reference proteome</keyword>
<evidence type="ECO:0000313" key="4">
    <source>
        <dbReference type="EMBL" id="SGZ16382.1"/>
    </source>
</evidence>
<dbReference type="Gene3D" id="2.30.30.90">
    <property type="match status" value="1"/>
</dbReference>